<name>A0A8J2L5K6_9HEXA</name>
<dbReference type="Proteomes" id="UP000708208">
    <property type="component" value="Unassembled WGS sequence"/>
</dbReference>
<feature type="region of interest" description="Disordered" evidence="1">
    <location>
        <begin position="27"/>
        <end position="48"/>
    </location>
</feature>
<evidence type="ECO:0000313" key="2">
    <source>
        <dbReference type="EMBL" id="CAG7825982.1"/>
    </source>
</evidence>
<reference evidence="2" key="1">
    <citation type="submission" date="2021-06" db="EMBL/GenBank/DDBJ databases">
        <authorList>
            <person name="Hodson N. C."/>
            <person name="Mongue J. A."/>
            <person name="Jaron S. K."/>
        </authorList>
    </citation>
    <scope>NUCLEOTIDE SEQUENCE</scope>
</reference>
<evidence type="ECO:0000256" key="1">
    <source>
        <dbReference type="SAM" id="MobiDB-lite"/>
    </source>
</evidence>
<protein>
    <submittedName>
        <fullName evidence="2">Uncharacterized protein</fullName>
    </submittedName>
</protein>
<comment type="caution">
    <text evidence="2">The sequence shown here is derived from an EMBL/GenBank/DDBJ whole genome shotgun (WGS) entry which is preliminary data.</text>
</comment>
<proteinExistence type="predicted"/>
<dbReference type="AlphaFoldDB" id="A0A8J2L5K6"/>
<organism evidence="2 3">
    <name type="scientific">Allacma fusca</name>
    <dbReference type="NCBI Taxonomy" id="39272"/>
    <lineage>
        <taxon>Eukaryota</taxon>
        <taxon>Metazoa</taxon>
        <taxon>Ecdysozoa</taxon>
        <taxon>Arthropoda</taxon>
        <taxon>Hexapoda</taxon>
        <taxon>Collembola</taxon>
        <taxon>Symphypleona</taxon>
        <taxon>Sminthuridae</taxon>
        <taxon>Allacma</taxon>
    </lineage>
</organism>
<gene>
    <name evidence="2" type="ORF">AFUS01_LOCUS36056</name>
</gene>
<evidence type="ECO:0000313" key="3">
    <source>
        <dbReference type="Proteomes" id="UP000708208"/>
    </source>
</evidence>
<sequence length="100" mass="11258">MWKLICEHICLVQSAEQVTGICRTKERGKRNHLQHQRSSEGVEERPSNMTLAVERDSPPLVISGASSPSHSQLSFVGARDAEKMKKIVLELLDTERAYVK</sequence>
<dbReference type="EMBL" id="CAJVCH010538166">
    <property type="protein sequence ID" value="CAG7825982.1"/>
    <property type="molecule type" value="Genomic_DNA"/>
</dbReference>
<keyword evidence="3" id="KW-1185">Reference proteome</keyword>
<feature type="non-terminal residue" evidence="2">
    <location>
        <position position="100"/>
    </location>
</feature>
<accession>A0A8J2L5K6</accession>
<feature type="compositionally biased region" description="Basic and acidic residues" evidence="1">
    <location>
        <begin position="37"/>
        <end position="46"/>
    </location>
</feature>